<feature type="transmembrane region" description="Helical" evidence="2">
    <location>
        <begin position="149"/>
        <end position="167"/>
    </location>
</feature>
<name>A0A174L6I1_9FIRM</name>
<dbReference type="GO" id="GO:0003677">
    <property type="term" value="F:DNA binding"/>
    <property type="evidence" value="ECO:0007669"/>
    <property type="project" value="UniProtKB-KW"/>
</dbReference>
<dbReference type="Proteomes" id="UP000095544">
    <property type="component" value="Unassembled WGS sequence"/>
</dbReference>
<dbReference type="EMBL" id="CYZU01000064">
    <property type="protein sequence ID" value="CUP18306.1"/>
    <property type="molecule type" value="Genomic_DNA"/>
</dbReference>
<dbReference type="STRING" id="39482.ERS852491_04484"/>
<feature type="transmembrane region" description="Helical" evidence="2">
    <location>
        <begin position="121"/>
        <end position="142"/>
    </location>
</feature>
<accession>A0A174L6I1</accession>
<protein>
    <submittedName>
        <fullName evidence="4">Transcriptional repressor DicA</fullName>
    </submittedName>
</protein>
<dbReference type="PANTHER" id="PTHR46558">
    <property type="entry name" value="TRACRIPTIONAL REGULATORY PROTEIN-RELATED-RELATED"/>
    <property type="match status" value="1"/>
</dbReference>
<dbReference type="PANTHER" id="PTHR46558:SF11">
    <property type="entry name" value="HTH-TYPE TRANSCRIPTIONAL REGULATOR XRE"/>
    <property type="match status" value="1"/>
</dbReference>
<keyword evidence="2" id="KW-1133">Transmembrane helix</keyword>
<reference evidence="4 5" key="1">
    <citation type="submission" date="2015-09" db="EMBL/GenBank/DDBJ databases">
        <authorList>
            <consortium name="Pathogen Informatics"/>
        </authorList>
    </citation>
    <scope>NUCLEOTIDE SEQUENCE [LARGE SCALE GENOMIC DNA]</scope>
    <source>
        <strain evidence="4 5">2789STDY5834876</strain>
    </source>
</reference>
<dbReference type="CDD" id="cd00093">
    <property type="entry name" value="HTH_XRE"/>
    <property type="match status" value="1"/>
</dbReference>
<gene>
    <name evidence="4" type="ORF">ERS852491_04484</name>
</gene>
<dbReference type="PROSITE" id="PS50943">
    <property type="entry name" value="HTH_CROC1"/>
    <property type="match status" value="1"/>
</dbReference>
<dbReference type="InterPro" id="IPR010982">
    <property type="entry name" value="Lambda_DNA-bd_dom_sf"/>
</dbReference>
<dbReference type="Pfam" id="PF01381">
    <property type="entry name" value="HTH_3"/>
    <property type="match status" value="1"/>
</dbReference>
<proteinExistence type="predicted"/>
<dbReference type="Gene3D" id="1.10.260.40">
    <property type="entry name" value="lambda repressor-like DNA-binding domains"/>
    <property type="match status" value="1"/>
</dbReference>
<dbReference type="RefSeq" id="WP_055155006.1">
    <property type="nucleotide sequence ID" value="NZ_CYZU01000064.1"/>
</dbReference>
<dbReference type="AlphaFoldDB" id="A0A174L6I1"/>
<organism evidence="4 5">
    <name type="scientific">Faecalicatena contorta</name>
    <dbReference type="NCBI Taxonomy" id="39482"/>
    <lineage>
        <taxon>Bacteria</taxon>
        <taxon>Bacillati</taxon>
        <taxon>Bacillota</taxon>
        <taxon>Clostridia</taxon>
        <taxon>Lachnospirales</taxon>
        <taxon>Lachnospiraceae</taxon>
        <taxon>Faecalicatena</taxon>
    </lineage>
</organism>
<dbReference type="SUPFAM" id="SSF47413">
    <property type="entry name" value="lambda repressor-like DNA-binding domains"/>
    <property type="match status" value="1"/>
</dbReference>
<evidence type="ECO:0000313" key="5">
    <source>
        <dbReference type="Proteomes" id="UP000095544"/>
    </source>
</evidence>
<keyword evidence="2" id="KW-0812">Transmembrane</keyword>
<feature type="domain" description="HTH cro/C1-type" evidence="3">
    <location>
        <begin position="9"/>
        <end position="63"/>
    </location>
</feature>
<dbReference type="SMART" id="SM00530">
    <property type="entry name" value="HTH_XRE"/>
    <property type="match status" value="1"/>
</dbReference>
<sequence>MENKTGQLIARRRKEIGLTQKELAERLGVTNKAVSKWETGGGMPDVSVLETLADALEVSVDELLRGERETGQVLLPPVPKMKRGRQIMGAVTGILALAVFALQMFYLIVGRTQHFEYIIDILFYIVNGFIIVMATVSLGMLVRKKWIRNIGLAAGGILFLTNFAYGFHSGGGQSSVISVSPDLKHMAVLKYEEEAGRVTTYLNQRLCFAKVSDQFPYTADREMKLQWLADDVCAVTYTSPDDGNVHQYVLTYGDRGNGITSDYVYTVITGKWAGIGKNLADWEIERGIDGITIRAASQTEETYTFDECVQFGTLAVALCRNGLPQWTLVLDEGCVIGKNNFLEKGGTITLCRVTMDKSAPMQFYQTQAPVVFDTEYEPMDKTERGKDLQKEMKSILKEDPALTNYDADIYGSAKVVTDSEDIFWIARCAMEENDKRQAVNGIDVSRQIEHMELMAGDRFDYLMKINSRDMYIDPNHPAEKSETEGETTYRIMKGEGAYLAFQVSYGTDGSVGLDPSAMKKEIDTREKKEYSYYVPGEKEDTP</sequence>
<evidence type="ECO:0000256" key="2">
    <source>
        <dbReference type="SAM" id="Phobius"/>
    </source>
</evidence>
<feature type="transmembrane region" description="Helical" evidence="2">
    <location>
        <begin position="87"/>
        <end position="109"/>
    </location>
</feature>
<keyword evidence="2" id="KW-0472">Membrane</keyword>
<evidence type="ECO:0000313" key="4">
    <source>
        <dbReference type="EMBL" id="CUP18306.1"/>
    </source>
</evidence>
<keyword evidence="1" id="KW-0238">DNA-binding</keyword>
<dbReference type="InterPro" id="IPR001387">
    <property type="entry name" value="Cro/C1-type_HTH"/>
</dbReference>
<evidence type="ECO:0000259" key="3">
    <source>
        <dbReference type="PROSITE" id="PS50943"/>
    </source>
</evidence>
<evidence type="ECO:0000256" key="1">
    <source>
        <dbReference type="ARBA" id="ARBA00023125"/>
    </source>
</evidence>
<dbReference type="OrthoDB" id="9801008at2"/>